<name>A0A653KBK3_9GAMM</name>
<dbReference type="AlphaFoldDB" id="A0A653KBK3"/>
<dbReference type="Proteomes" id="UP000430404">
    <property type="component" value="Unassembled WGS sequence"/>
</dbReference>
<accession>A0A653KBK3</accession>
<dbReference type="EMBL" id="CABWKZ010000056">
    <property type="protein sequence ID" value="VXA58275.1"/>
    <property type="molecule type" value="Genomic_DNA"/>
</dbReference>
<reference evidence="1 2" key="1">
    <citation type="submission" date="2019-10" db="EMBL/GenBank/DDBJ databases">
        <authorList>
            <person name="Karimi E."/>
        </authorList>
    </citation>
    <scope>NUCLEOTIDE SEQUENCE [LARGE SCALE GENOMIC DNA]</scope>
    <source>
        <strain evidence="1">Acinetobacter sp. 8BE</strain>
    </source>
</reference>
<proteinExistence type="predicted"/>
<evidence type="ECO:0000313" key="1">
    <source>
        <dbReference type="EMBL" id="VXA58275.1"/>
    </source>
</evidence>
<sequence>MRTMFLGGSNCGQIYNGPRLDMVQVSKKLETKVTSLAQTWVDKPHKPERYLLKEVGISKSVRRYFLVSENMSEDAFLKKAAENINFGCDQYGLEA</sequence>
<gene>
    <name evidence="1" type="ORF">ACI8B_60117</name>
</gene>
<dbReference type="RefSeq" id="WP_159724409.1">
    <property type="nucleotide sequence ID" value="NZ_LR732744.1"/>
</dbReference>
<evidence type="ECO:0000313" key="2">
    <source>
        <dbReference type="Proteomes" id="UP000430404"/>
    </source>
</evidence>
<organism evidence="1 2">
    <name type="scientific">Acinetobacter proteolyticus</name>
    <dbReference type="NCBI Taxonomy" id="1776741"/>
    <lineage>
        <taxon>Bacteria</taxon>
        <taxon>Pseudomonadati</taxon>
        <taxon>Pseudomonadota</taxon>
        <taxon>Gammaproteobacteria</taxon>
        <taxon>Moraxellales</taxon>
        <taxon>Moraxellaceae</taxon>
        <taxon>Acinetobacter</taxon>
    </lineage>
</organism>
<protein>
    <submittedName>
        <fullName evidence="1">Uncharacterized protein</fullName>
    </submittedName>
</protein>